<proteinExistence type="predicted"/>
<evidence type="ECO:0000313" key="4">
    <source>
        <dbReference type="Proteomes" id="UP000681720"/>
    </source>
</evidence>
<organism evidence="3 4">
    <name type="scientific">Rotaria magnacalcarata</name>
    <dbReference type="NCBI Taxonomy" id="392030"/>
    <lineage>
        <taxon>Eukaryota</taxon>
        <taxon>Metazoa</taxon>
        <taxon>Spiralia</taxon>
        <taxon>Gnathifera</taxon>
        <taxon>Rotifera</taxon>
        <taxon>Eurotatoria</taxon>
        <taxon>Bdelloidea</taxon>
        <taxon>Philodinida</taxon>
        <taxon>Philodinidae</taxon>
        <taxon>Rotaria</taxon>
    </lineage>
</organism>
<dbReference type="Proteomes" id="UP000681967">
    <property type="component" value="Unassembled WGS sequence"/>
</dbReference>
<evidence type="ECO:0000313" key="2">
    <source>
        <dbReference type="EMBL" id="CAF4087593.1"/>
    </source>
</evidence>
<reference evidence="3" key="1">
    <citation type="submission" date="2021-02" db="EMBL/GenBank/DDBJ databases">
        <authorList>
            <person name="Nowell W R."/>
        </authorList>
    </citation>
    <scope>NUCLEOTIDE SEQUENCE</scope>
</reference>
<feature type="non-terminal residue" evidence="3">
    <location>
        <position position="223"/>
    </location>
</feature>
<dbReference type="AlphaFoldDB" id="A0A8S2X497"/>
<dbReference type="Pfam" id="PF09511">
    <property type="entry name" value="RNA_lig_T4_1"/>
    <property type="match status" value="1"/>
</dbReference>
<protein>
    <recommendedName>
        <fullName evidence="1">T4 RNA ligase 1-like N-terminal domain-containing protein</fullName>
    </recommendedName>
</protein>
<accession>A0A8S2X497</accession>
<sequence length="223" mass="26627">MCDSIQLSKVIGDLEWPKARQLLQTKYDLSIDETDKLFCAKYIHDSRLWKCGTEQQKLMLAQNRGAIYEKKPPYHLVCLPFYKFWNYNEPPAATKTANWTHFTEKLDGTFFKVYYFENEWHVSSNSRIDIKQFREKYVRCGKTNEQLWQEAAIEAGLDYSKLNKRFAYFFERVHPDYKIVIQYDKPMLYHLGTRDMLTLDELDIDIGVPKPRSFQFLDLNECL</sequence>
<gene>
    <name evidence="2" type="ORF">BYL167_LOCUS18423</name>
    <name evidence="3" type="ORF">GIL414_LOCUS33533</name>
</gene>
<dbReference type="EMBL" id="CAJOBJ010074669">
    <property type="protein sequence ID" value="CAF4475041.1"/>
    <property type="molecule type" value="Genomic_DNA"/>
</dbReference>
<evidence type="ECO:0000313" key="3">
    <source>
        <dbReference type="EMBL" id="CAF4475041.1"/>
    </source>
</evidence>
<dbReference type="Proteomes" id="UP000681720">
    <property type="component" value="Unassembled WGS sequence"/>
</dbReference>
<evidence type="ECO:0000259" key="1">
    <source>
        <dbReference type="Pfam" id="PF09511"/>
    </source>
</evidence>
<comment type="caution">
    <text evidence="3">The sequence shown here is derived from an EMBL/GenBank/DDBJ whole genome shotgun (WGS) entry which is preliminary data.</text>
</comment>
<feature type="domain" description="T4 RNA ligase 1-like N-terminal" evidence="1">
    <location>
        <begin position="64"/>
        <end position="198"/>
    </location>
</feature>
<name>A0A8S2X497_9BILA</name>
<dbReference type="EMBL" id="CAJOBH010007556">
    <property type="protein sequence ID" value="CAF4087593.1"/>
    <property type="molecule type" value="Genomic_DNA"/>
</dbReference>
<dbReference type="InterPro" id="IPR019039">
    <property type="entry name" value="T4-Rnl1-like_N"/>
</dbReference>